<dbReference type="PROSITE" id="PS51123">
    <property type="entry name" value="OMPA_2"/>
    <property type="match status" value="1"/>
</dbReference>
<dbReference type="RefSeq" id="WP_044038181.1">
    <property type="nucleotide sequence ID" value="NZ_HG917868.1"/>
</dbReference>
<dbReference type="InterPro" id="IPR050330">
    <property type="entry name" value="Bact_OuterMem_StrucFunc"/>
</dbReference>
<dbReference type="InterPro" id="IPR006665">
    <property type="entry name" value="OmpA-like"/>
</dbReference>
<dbReference type="EMBL" id="HG917868">
    <property type="protein sequence ID" value="CDM68792.1"/>
    <property type="molecule type" value="Genomic_DNA"/>
</dbReference>
<evidence type="ECO:0000259" key="9">
    <source>
        <dbReference type="PROSITE" id="PS51123"/>
    </source>
</evidence>
<dbReference type="SUPFAM" id="SSF103088">
    <property type="entry name" value="OmpA-like"/>
    <property type="match status" value="1"/>
</dbReference>
<keyword evidence="6 7" id="KW-0472">Membrane</keyword>
<dbReference type="KEGG" id="clt:CM240_1634"/>
<dbReference type="eggNOG" id="COG1360">
    <property type="taxonomic scope" value="Bacteria"/>
</dbReference>
<dbReference type="STRING" id="1216932.CM240_1634"/>
<dbReference type="Proteomes" id="UP000019426">
    <property type="component" value="Chromosome M2/40_rep1"/>
</dbReference>
<feature type="transmembrane region" description="Helical" evidence="8">
    <location>
        <begin position="21"/>
        <end position="41"/>
    </location>
</feature>
<evidence type="ECO:0000313" key="10">
    <source>
        <dbReference type="EMBL" id="CDM68792.1"/>
    </source>
</evidence>
<keyword evidence="3" id="KW-1003">Cell membrane</keyword>
<dbReference type="PANTHER" id="PTHR30329:SF21">
    <property type="entry name" value="LIPOPROTEIN YIAD-RELATED"/>
    <property type="match status" value="1"/>
</dbReference>
<evidence type="ECO:0000313" key="11">
    <source>
        <dbReference type="Proteomes" id="UP000019426"/>
    </source>
</evidence>
<name>W6S395_9CLOT</name>
<keyword evidence="11" id="KW-1185">Reference proteome</keyword>
<comment type="similarity">
    <text evidence="2">Belongs to the MotB family.</text>
</comment>
<protein>
    <submittedName>
        <fullName evidence="10">Chemotaxis protein MotB</fullName>
    </submittedName>
</protein>
<reference evidence="10 11" key="1">
    <citation type="submission" date="2013-11" db="EMBL/GenBank/DDBJ databases">
        <title>Complete genome sequence of Clostridum sp. M2/40.</title>
        <authorList>
            <person name="Wibberg D."/>
            <person name="Puehler A."/>
            <person name="Schlueter A."/>
        </authorList>
    </citation>
    <scope>NUCLEOTIDE SEQUENCE [LARGE SCALE GENOMIC DNA]</scope>
    <source>
        <strain evidence="11">M2/40</strain>
    </source>
</reference>
<evidence type="ECO:0000256" key="2">
    <source>
        <dbReference type="ARBA" id="ARBA00008914"/>
    </source>
</evidence>
<dbReference type="InterPro" id="IPR025713">
    <property type="entry name" value="MotB-like_N_dom"/>
</dbReference>
<dbReference type="CDD" id="cd07185">
    <property type="entry name" value="OmpA_C-like"/>
    <property type="match status" value="1"/>
</dbReference>
<evidence type="ECO:0000256" key="4">
    <source>
        <dbReference type="ARBA" id="ARBA00022692"/>
    </source>
</evidence>
<dbReference type="Pfam" id="PF13677">
    <property type="entry name" value="MotB_plug"/>
    <property type="match status" value="1"/>
</dbReference>
<organism evidence="10 11">
    <name type="scientific">Clostridium bornimense</name>
    <dbReference type="NCBI Taxonomy" id="1216932"/>
    <lineage>
        <taxon>Bacteria</taxon>
        <taxon>Bacillati</taxon>
        <taxon>Bacillota</taxon>
        <taxon>Clostridia</taxon>
        <taxon>Eubacteriales</taxon>
        <taxon>Clostridiaceae</taxon>
        <taxon>Clostridium</taxon>
    </lineage>
</organism>
<evidence type="ECO:0000256" key="5">
    <source>
        <dbReference type="ARBA" id="ARBA00022989"/>
    </source>
</evidence>
<dbReference type="Gene3D" id="3.30.1330.60">
    <property type="entry name" value="OmpA-like domain"/>
    <property type="match status" value="1"/>
</dbReference>
<dbReference type="PATRIC" id="fig|1216932.3.peg.1627"/>
<keyword evidence="4 8" id="KW-0812">Transmembrane</keyword>
<evidence type="ECO:0000256" key="6">
    <source>
        <dbReference type="ARBA" id="ARBA00023136"/>
    </source>
</evidence>
<dbReference type="PANTHER" id="PTHR30329">
    <property type="entry name" value="STATOR ELEMENT OF FLAGELLAR MOTOR COMPLEX"/>
    <property type="match status" value="1"/>
</dbReference>
<evidence type="ECO:0000256" key="8">
    <source>
        <dbReference type="SAM" id="Phobius"/>
    </source>
</evidence>
<dbReference type="HOGENOM" id="CLU_016890_0_0_9"/>
<gene>
    <name evidence="10" type="ORF">CM240_1634</name>
</gene>
<sequence>MARRKRPRSDSGGGSEWLNTYADMVTLLLTFFILMFSMSTMDAKKFEALANAFKSVLAGESGSTIFENTLSEGLENTTGAQAEISMEQGHNSEYEEIYSAVEELIDENNLQEVAQVKEDNRGVIIELKDKILFDSGKAEIKEISIPVLDKIYEVIAKLPNTIEIQGHTDNVPISNSSYKDNFSLSGARAYAVLDYYRSKGIPGDRLNYRGMGEFSPIAPNDTDENRSMNRRVNILIEVSGKGN</sequence>
<feature type="domain" description="OmpA-like" evidence="9">
    <location>
        <begin position="120"/>
        <end position="240"/>
    </location>
</feature>
<dbReference type="OrthoDB" id="9815217at2"/>
<keyword evidence="5 8" id="KW-1133">Transmembrane helix</keyword>
<evidence type="ECO:0000256" key="7">
    <source>
        <dbReference type="PROSITE-ProRule" id="PRU00473"/>
    </source>
</evidence>
<dbReference type="PRINTS" id="PR01023">
    <property type="entry name" value="NAFLGMOTY"/>
</dbReference>
<evidence type="ECO:0000256" key="3">
    <source>
        <dbReference type="ARBA" id="ARBA00022475"/>
    </source>
</evidence>
<dbReference type="AlphaFoldDB" id="W6S395"/>
<comment type="subcellular location">
    <subcellularLocation>
        <location evidence="1">Cell membrane</location>
        <topology evidence="1">Single-pass membrane protein</topology>
    </subcellularLocation>
</comment>
<dbReference type="GO" id="GO:0005886">
    <property type="term" value="C:plasma membrane"/>
    <property type="evidence" value="ECO:0007669"/>
    <property type="project" value="UniProtKB-SubCell"/>
</dbReference>
<proteinExistence type="inferred from homology"/>
<dbReference type="Pfam" id="PF00691">
    <property type="entry name" value="OmpA"/>
    <property type="match status" value="1"/>
</dbReference>
<accession>W6S395</accession>
<dbReference type="InterPro" id="IPR036737">
    <property type="entry name" value="OmpA-like_sf"/>
</dbReference>
<evidence type="ECO:0000256" key="1">
    <source>
        <dbReference type="ARBA" id="ARBA00004162"/>
    </source>
</evidence>